<sequence>MNFYLMPHPPIIIPAIGKGEELKLYKTTLACNQIAEEISKLKPQTIIIITPHGPMFSDAICILDDEKIEGDLSQFQCHDVKMSLTFDRELNELILNLSQNRNIPVVSVDQHLLKMYHRRFQLDHGVVVPLYFINEQYRDYQLVHITYAPLKDRQLYEFGMVLQEAVKQLDRQVVMIASGDLSHKLKEANMKYGEEYDRQFLNHLKKGELLELFELDKEVVYQVAECGLRSMKIMSGAMDGGKYEGNVLAYQCPFGVGYGTVKFNYLGVGIKGLKYIEKKPKIKAVSILQKENPYVYVARKALEDYFQQTKTLLTQEDLPSEMFVKRQGVFVSLKKQGQLRGCIGTIFPTTDCVATEIVRNAIAAATQDPRFMPVEEEELTELKVSVDVLTEPISCSKEMLNPKKYGVVVSCGMKKGVLLPDLEGIETVEEQLSIACRKAGIGETESYEIERFEVIRYQEGD</sequence>
<reference evidence="1" key="1">
    <citation type="journal article" date="2019" name="Nat. Med.">
        <title>A library of human gut bacterial isolates paired with longitudinal multiomics data enables mechanistic microbiome research.</title>
        <authorList>
            <person name="Poyet M."/>
            <person name="Groussin M."/>
            <person name="Gibbons S.M."/>
            <person name="Avila-Pacheco J."/>
            <person name="Jiang X."/>
            <person name="Kearney S.M."/>
            <person name="Perrotta A.R."/>
            <person name="Berdy B."/>
            <person name="Zhao S."/>
            <person name="Lieberman T.D."/>
            <person name="Swanson P.K."/>
            <person name="Smith M."/>
            <person name="Roesemann S."/>
            <person name="Alexander J.E."/>
            <person name="Rich S.A."/>
            <person name="Livny J."/>
            <person name="Vlamakis H."/>
            <person name="Clish C."/>
            <person name="Bullock K."/>
            <person name="Deik A."/>
            <person name="Scott J."/>
            <person name="Pierce K.A."/>
            <person name="Xavier R.J."/>
            <person name="Alm E.J."/>
        </authorList>
    </citation>
    <scope>NUCLEOTIDE SEQUENCE</scope>
    <source>
        <strain evidence="1">BIOML-A179</strain>
    </source>
</reference>
<dbReference type="InterPro" id="IPR004183">
    <property type="entry name" value="Xdiol_dOase_suB"/>
</dbReference>
<dbReference type="Pfam" id="PF01871">
    <property type="entry name" value="AMMECR1"/>
    <property type="match status" value="1"/>
</dbReference>
<organism evidence="1">
    <name type="scientific">Turicibacter sanguinis</name>
    <dbReference type="NCBI Taxonomy" id="154288"/>
    <lineage>
        <taxon>Bacteria</taxon>
        <taxon>Bacillati</taxon>
        <taxon>Bacillota</taxon>
        <taxon>Erysipelotrichia</taxon>
        <taxon>Erysipelotrichales</taxon>
        <taxon>Turicibacteraceae</taxon>
        <taxon>Turicibacter</taxon>
    </lineage>
</organism>
<proteinExistence type="predicted"/>
<dbReference type="InterPro" id="IPR002733">
    <property type="entry name" value="AMMECR1_domain"/>
</dbReference>
<dbReference type="PANTHER" id="PTHR13016:SF0">
    <property type="entry name" value="AMME SYNDROME CANDIDATE GENE 1 PROTEIN"/>
    <property type="match status" value="1"/>
</dbReference>
<dbReference type="RefSeq" id="WP_129821188.1">
    <property type="nucleotide sequence ID" value="NZ_JBCOBG010000002.1"/>
</dbReference>
<dbReference type="InterPro" id="IPR027623">
    <property type="entry name" value="AmmeMemoSam_A"/>
</dbReference>
<dbReference type="PROSITE" id="PS51112">
    <property type="entry name" value="AMMECR1"/>
    <property type="match status" value="1"/>
</dbReference>
<dbReference type="CDD" id="cd07951">
    <property type="entry name" value="ED_3B_N_AMMECR1"/>
    <property type="match status" value="1"/>
</dbReference>
<name>A0A6G2CEY2_9FIRM</name>
<dbReference type="Gene3D" id="3.30.700.20">
    <property type="entry name" value="Hypothetical protein ph0010, domain 1"/>
    <property type="match status" value="1"/>
</dbReference>
<dbReference type="NCBIfam" id="TIGR04335">
    <property type="entry name" value="AmmeMemoSam_A"/>
    <property type="match status" value="1"/>
</dbReference>
<comment type="caution">
    <text evidence="1">The sequence shown here is derived from an EMBL/GenBank/DDBJ whole genome shotgun (WGS) entry which is preliminary data.</text>
</comment>
<accession>A0A6G2CEY2</accession>
<dbReference type="SUPFAM" id="SSF143447">
    <property type="entry name" value="AMMECR1-like"/>
    <property type="match status" value="1"/>
</dbReference>
<dbReference type="GO" id="GO:0016702">
    <property type="term" value="F:oxidoreductase activity, acting on single donors with incorporation of molecular oxygen, incorporation of two atoms of oxygen"/>
    <property type="evidence" value="ECO:0007669"/>
    <property type="project" value="UniProtKB-ARBA"/>
</dbReference>
<dbReference type="InterPro" id="IPR023473">
    <property type="entry name" value="AMMECR1"/>
</dbReference>
<dbReference type="PANTHER" id="PTHR13016">
    <property type="entry name" value="AMMECR1 HOMOLOG"/>
    <property type="match status" value="1"/>
</dbReference>
<dbReference type="InterPro" id="IPR027485">
    <property type="entry name" value="AMMECR1_N"/>
</dbReference>
<protein>
    <submittedName>
        <fullName evidence="1">AmmeMemoRadiSam system protein A</fullName>
    </submittedName>
</protein>
<dbReference type="NCBIfam" id="TIGR04336">
    <property type="entry name" value="AmmeMemoSam_B"/>
    <property type="match status" value="1"/>
</dbReference>
<dbReference type="GO" id="GO:0008198">
    <property type="term" value="F:ferrous iron binding"/>
    <property type="evidence" value="ECO:0007669"/>
    <property type="project" value="InterPro"/>
</dbReference>
<dbReference type="Gene3D" id="3.30.1490.150">
    <property type="entry name" value="Hypothetical protein ph0010, domain 2"/>
    <property type="match status" value="1"/>
</dbReference>
<gene>
    <name evidence="1" type="primary">amrA</name>
    <name evidence="1" type="ORF">GMA64_12185</name>
</gene>
<dbReference type="InterPro" id="IPR036071">
    <property type="entry name" value="AMMECR1_dom_sf"/>
</dbReference>
<dbReference type="Gene3D" id="3.40.830.10">
    <property type="entry name" value="LigB-like"/>
    <property type="match status" value="1"/>
</dbReference>
<dbReference type="Pfam" id="PF02900">
    <property type="entry name" value="LigB"/>
    <property type="match status" value="1"/>
</dbReference>
<dbReference type="SUPFAM" id="SSF53213">
    <property type="entry name" value="LigB-like"/>
    <property type="match status" value="1"/>
</dbReference>
<evidence type="ECO:0000313" key="1">
    <source>
        <dbReference type="EMBL" id="MTL95289.1"/>
    </source>
</evidence>
<dbReference type="AlphaFoldDB" id="A0A6G2CEY2"/>
<dbReference type="NCBIfam" id="TIGR00296">
    <property type="entry name" value="TIGR00296 family protein"/>
    <property type="match status" value="1"/>
</dbReference>
<dbReference type="EMBL" id="WMQV01000038">
    <property type="protein sequence ID" value="MTL95289.1"/>
    <property type="molecule type" value="Genomic_DNA"/>
</dbReference>